<organism evidence="1 2">
    <name type="scientific">Artemia franciscana</name>
    <name type="common">Brine shrimp</name>
    <name type="synonym">Artemia sanfranciscana</name>
    <dbReference type="NCBI Taxonomy" id="6661"/>
    <lineage>
        <taxon>Eukaryota</taxon>
        <taxon>Metazoa</taxon>
        <taxon>Ecdysozoa</taxon>
        <taxon>Arthropoda</taxon>
        <taxon>Crustacea</taxon>
        <taxon>Branchiopoda</taxon>
        <taxon>Anostraca</taxon>
        <taxon>Artemiidae</taxon>
        <taxon>Artemia</taxon>
    </lineage>
</organism>
<feature type="non-terminal residue" evidence="1">
    <location>
        <position position="1"/>
    </location>
</feature>
<reference evidence="1" key="1">
    <citation type="submission" date="2023-07" db="EMBL/GenBank/DDBJ databases">
        <title>Chromosome-level genome assembly of Artemia franciscana.</title>
        <authorList>
            <person name="Jo E."/>
        </authorList>
    </citation>
    <scope>NUCLEOTIDE SEQUENCE</scope>
    <source>
        <tissue evidence="1">Whole body</tissue>
    </source>
</reference>
<keyword evidence="2" id="KW-1185">Reference proteome</keyword>
<comment type="caution">
    <text evidence="1">The sequence shown here is derived from an EMBL/GenBank/DDBJ whole genome shotgun (WGS) entry which is preliminary data.</text>
</comment>
<evidence type="ECO:0000313" key="1">
    <source>
        <dbReference type="EMBL" id="KAK2701316.1"/>
    </source>
</evidence>
<accession>A0AA88H6C7</accession>
<proteinExistence type="predicted"/>
<dbReference type="Proteomes" id="UP001187531">
    <property type="component" value="Unassembled WGS sequence"/>
</dbReference>
<name>A0AA88H6C7_ARTSF</name>
<dbReference type="AlphaFoldDB" id="A0AA88H6C7"/>
<dbReference type="EMBL" id="JAVRJZ010005946">
    <property type="protein sequence ID" value="KAK2701316.1"/>
    <property type="molecule type" value="Genomic_DNA"/>
</dbReference>
<gene>
    <name evidence="1" type="ORF">QYM36_020027</name>
</gene>
<evidence type="ECO:0000313" key="2">
    <source>
        <dbReference type="Proteomes" id="UP001187531"/>
    </source>
</evidence>
<protein>
    <submittedName>
        <fullName evidence="1">Uncharacterized protein</fullName>
    </submittedName>
</protein>
<sequence>MPFENQVIELISDKPIRFKTLNIEDPYNFNISLSVTRIAEMSADLNWTGVPYPEDKYVTLYRVLFQGDGDPDTAAAFKLAKYDAPSFMTVKELKPCH</sequence>